<protein>
    <submittedName>
        <fullName evidence="7">Uncharacterized protein</fullName>
    </submittedName>
</protein>
<dbReference type="Gene3D" id="1.10.600.10">
    <property type="entry name" value="Farnesyl Diphosphate Synthase"/>
    <property type="match status" value="1"/>
</dbReference>
<name>A0A0V1PRN7_9ASCO</name>
<sequence>MLDYTSSDTSFGKPSQADLKLGLATAPILFAWKERPELGELIARKFSQEGDVEIARNAVEECGGLEKTREMAQDYCYKALNNLRVLPESDARSALEFLTNSVLTRSK</sequence>
<evidence type="ECO:0000256" key="3">
    <source>
        <dbReference type="ARBA" id="ARBA00022679"/>
    </source>
</evidence>
<dbReference type="GO" id="GO:0046872">
    <property type="term" value="F:metal ion binding"/>
    <property type="evidence" value="ECO:0007669"/>
    <property type="project" value="UniProtKB-KW"/>
</dbReference>
<keyword evidence="5" id="KW-0460">Magnesium</keyword>
<reference evidence="7 8" key="1">
    <citation type="submission" date="2015-11" db="EMBL/GenBank/DDBJ databases">
        <title>The genome of Debaryomyces fabryi.</title>
        <authorList>
            <person name="Tafer H."/>
            <person name="Lopandic K."/>
        </authorList>
    </citation>
    <scope>NUCLEOTIDE SEQUENCE [LARGE SCALE GENOMIC DNA]</scope>
    <source>
        <strain evidence="7 8">CBS 789</strain>
    </source>
</reference>
<evidence type="ECO:0000256" key="5">
    <source>
        <dbReference type="ARBA" id="ARBA00022842"/>
    </source>
</evidence>
<accession>A0A0V1PRN7</accession>
<dbReference type="GO" id="GO:0004659">
    <property type="term" value="F:prenyltransferase activity"/>
    <property type="evidence" value="ECO:0007669"/>
    <property type="project" value="TreeGrafter"/>
</dbReference>
<dbReference type="GeneID" id="26842342"/>
<dbReference type="EMBL" id="LMYN01000195">
    <property type="protein sequence ID" value="KRZ98899.1"/>
    <property type="molecule type" value="Genomic_DNA"/>
</dbReference>
<keyword evidence="3" id="KW-0808">Transferase</keyword>
<evidence type="ECO:0000313" key="7">
    <source>
        <dbReference type="EMBL" id="KRZ98899.1"/>
    </source>
</evidence>
<comment type="cofactor">
    <cofactor evidence="1">
        <name>Mg(2+)</name>
        <dbReference type="ChEBI" id="CHEBI:18420"/>
    </cofactor>
</comment>
<dbReference type="SUPFAM" id="SSF48576">
    <property type="entry name" value="Terpenoid synthases"/>
    <property type="match status" value="1"/>
</dbReference>
<dbReference type="OrthoDB" id="9927103at2759"/>
<dbReference type="GO" id="GO:1990234">
    <property type="term" value="C:transferase complex"/>
    <property type="evidence" value="ECO:0007669"/>
    <property type="project" value="TreeGrafter"/>
</dbReference>
<dbReference type="AlphaFoldDB" id="A0A0V1PRN7"/>
<evidence type="ECO:0000256" key="4">
    <source>
        <dbReference type="ARBA" id="ARBA00022723"/>
    </source>
</evidence>
<dbReference type="PANTHER" id="PTHR12001:SF69">
    <property type="entry name" value="ALL TRANS-POLYPRENYL-DIPHOSPHATE SYNTHASE PDSS1"/>
    <property type="match status" value="1"/>
</dbReference>
<dbReference type="GO" id="GO:0008299">
    <property type="term" value="P:isoprenoid biosynthetic process"/>
    <property type="evidence" value="ECO:0007669"/>
    <property type="project" value="UniProtKB-KW"/>
</dbReference>
<evidence type="ECO:0000313" key="8">
    <source>
        <dbReference type="Proteomes" id="UP000054251"/>
    </source>
</evidence>
<keyword evidence="6" id="KW-0414">Isoprene biosynthesis</keyword>
<comment type="similarity">
    <text evidence="2">Belongs to the FPP/GGPP synthase family.</text>
</comment>
<evidence type="ECO:0000256" key="1">
    <source>
        <dbReference type="ARBA" id="ARBA00001946"/>
    </source>
</evidence>
<dbReference type="InterPro" id="IPR008949">
    <property type="entry name" value="Isoprenoid_synthase_dom_sf"/>
</dbReference>
<dbReference type="RefSeq" id="XP_015465002.1">
    <property type="nucleotide sequence ID" value="XM_015614162.1"/>
</dbReference>
<evidence type="ECO:0000256" key="2">
    <source>
        <dbReference type="ARBA" id="ARBA00006706"/>
    </source>
</evidence>
<gene>
    <name evidence="7" type="ORF">AC631_05333</name>
</gene>
<proteinExistence type="inferred from homology"/>
<organism evidence="7 8">
    <name type="scientific">Debaryomyces fabryi</name>
    <dbReference type="NCBI Taxonomy" id="58627"/>
    <lineage>
        <taxon>Eukaryota</taxon>
        <taxon>Fungi</taxon>
        <taxon>Dikarya</taxon>
        <taxon>Ascomycota</taxon>
        <taxon>Saccharomycotina</taxon>
        <taxon>Pichiomycetes</taxon>
        <taxon>Debaryomycetaceae</taxon>
        <taxon>Debaryomyces</taxon>
    </lineage>
</organism>
<dbReference type="GO" id="GO:0006744">
    <property type="term" value="P:ubiquinone biosynthetic process"/>
    <property type="evidence" value="ECO:0007669"/>
    <property type="project" value="TreeGrafter"/>
</dbReference>
<dbReference type="PANTHER" id="PTHR12001">
    <property type="entry name" value="GERANYLGERANYL PYROPHOSPHATE SYNTHASE"/>
    <property type="match status" value="1"/>
</dbReference>
<evidence type="ECO:0000256" key="6">
    <source>
        <dbReference type="ARBA" id="ARBA00023229"/>
    </source>
</evidence>
<comment type="caution">
    <text evidence="7">The sequence shown here is derived from an EMBL/GenBank/DDBJ whole genome shotgun (WGS) entry which is preliminary data.</text>
</comment>
<keyword evidence="4" id="KW-0479">Metal-binding</keyword>
<keyword evidence="8" id="KW-1185">Reference proteome</keyword>
<dbReference type="Proteomes" id="UP000054251">
    <property type="component" value="Unassembled WGS sequence"/>
</dbReference>